<evidence type="ECO:0000313" key="2">
    <source>
        <dbReference type="EMBL" id="CAE77974.1"/>
    </source>
</evidence>
<evidence type="ECO:0008006" key="4">
    <source>
        <dbReference type="Google" id="ProtNLM"/>
    </source>
</evidence>
<dbReference type="GeneID" id="93011450"/>
<protein>
    <recommendedName>
        <fullName evidence="4">Lipoprotein</fullName>
    </recommendedName>
</protein>
<dbReference type="RefSeq" id="WP_011162915.1">
    <property type="nucleotide sequence ID" value="NC_005363.1"/>
</dbReference>
<proteinExistence type="predicted"/>
<dbReference type="Proteomes" id="UP000008080">
    <property type="component" value="Chromosome"/>
</dbReference>
<feature type="signal peptide" evidence="1">
    <location>
        <begin position="1"/>
        <end position="23"/>
    </location>
</feature>
<dbReference type="AlphaFoldDB" id="Q6MQY4"/>
<dbReference type="HOGENOM" id="CLU_166618_0_0_7"/>
<dbReference type="eggNOG" id="ENOG5032V9H">
    <property type="taxonomic scope" value="Bacteria"/>
</dbReference>
<evidence type="ECO:0000256" key="1">
    <source>
        <dbReference type="SAM" id="SignalP"/>
    </source>
</evidence>
<dbReference type="KEGG" id="bba:Bd0318"/>
<evidence type="ECO:0000313" key="3">
    <source>
        <dbReference type="Proteomes" id="UP000008080"/>
    </source>
</evidence>
<dbReference type="EMBL" id="BX842646">
    <property type="protein sequence ID" value="CAE77974.1"/>
    <property type="molecule type" value="Genomic_DNA"/>
</dbReference>
<gene>
    <name evidence="2" type="ordered locus">Bd0318</name>
</gene>
<sequence length="119" mass="12667">MFQSLSKALLSVLVLGSGLVGCASVNSVSLTPIPANRNTPVKAEVSRWIILGFNFDNDYIDPLVEDLKRQCPNGVVSGILTKDETIAYLLVFKKHVVTTGFCNTAPAAKAVTTKKAGNS</sequence>
<keyword evidence="3" id="KW-1185">Reference proteome</keyword>
<reference evidence="2 3" key="1">
    <citation type="journal article" date="2004" name="Science">
        <title>A predator unmasked: life cycle of Bdellovibrio bacteriovorus from a genomic perspective.</title>
        <authorList>
            <person name="Rendulic S."/>
            <person name="Jagtap P."/>
            <person name="Rosinus A."/>
            <person name="Eppinger M."/>
            <person name="Baar C."/>
            <person name="Lanz C."/>
            <person name="Keller H."/>
            <person name="Lambert C."/>
            <person name="Evans K.J."/>
            <person name="Goesmann A."/>
            <person name="Meyer F."/>
            <person name="Sockett R.E."/>
            <person name="Schuster S.C."/>
        </authorList>
    </citation>
    <scope>NUCLEOTIDE SEQUENCE [LARGE SCALE GENOMIC DNA]</scope>
    <source>
        <strain evidence="3">ATCC 15356 / DSM 50701 / NCIMB 9529 / HD100</strain>
    </source>
</reference>
<keyword evidence="1" id="KW-0732">Signal</keyword>
<accession>Q6MQY4</accession>
<dbReference type="PROSITE" id="PS51257">
    <property type="entry name" value="PROKAR_LIPOPROTEIN"/>
    <property type="match status" value="1"/>
</dbReference>
<name>Q6MQY4_BDEBA</name>
<dbReference type="STRING" id="264462.Bd0318"/>
<organism evidence="2 3">
    <name type="scientific">Bdellovibrio bacteriovorus (strain ATCC 15356 / DSM 50701 / NCIMB 9529 / HD100)</name>
    <dbReference type="NCBI Taxonomy" id="264462"/>
    <lineage>
        <taxon>Bacteria</taxon>
        <taxon>Pseudomonadati</taxon>
        <taxon>Bdellovibrionota</taxon>
        <taxon>Bdellovibrionia</taxon>
        <taxon>Bdellovibrionales</taxon>
        <taxon>Pseudobdellovibrionaceae</taxon>
        <taxon>Bdellovibrio</taxon>
    </lineage>
</organism>
<feature type="chain" id="PRO_5004277173" description="Lipoprotein" evidence="1">
    <location>
        <begin position="24"/>
        <end position="119"/>
    </location>
</feature>